<name>E3BGL6_9VIBR</name>
<dbReference type="Proteomes" id="UP000002943">
    <property type="component" value="Unassembled WGS sequence"/>
</dbReference>
<dbReference type="Gene3D" id="1.10.10.1130">
    <property type="entry name" value="Uncharacterised protein PF10982, DUF2789"/>
    <property type="match status" value="1"/>
</dbReference>
<dbReference type="eggNOG" id="ENOG5032Z85">
    <property type="taxonomic scope" value="Bacteria"/>
</dbReference>
<evidence type="ECO:0000313" key="2">
    <source>
        <dbReference type="Proteomes" id="UP000002943"/>
    </source>
</evidence>
<keyword evidence="2" id="KW-1185">Reference proteome</keyword>
<dbReference type="OrthoDB" id="5828847at2"/>
<dbReference type="Pfam" id="PF10982">
    <property type="entry name" value="DUF2789"/>
    <property type="match status" value="1"/>
</dbReference>
<evidence type="ECO:0008006" key="3">
    <source>
        <dbReference type="Google" id="ProtNLM"/>
    </source>
</evidence>
<dbReference type="AlphaFoldDB" id="E3BGL6"/>
<gene>
    <name evidence="1" type="ORF">VIBC2010_00974</name>
</gene>
<evidence type="ECO:0000313" key="1">
    <source>
        <dbReference type="EMBL" id="EFP97824.1"/>
    </source>
</evidence>
<comment type="caution">
    <text evidence="1">The sequence shown here is derived from an EMBL/GenBank/DDBJ whole genome shotgun (WGS) entry which is preliminary data.</text>
</comment>
<accession>E3BGL6</accession>
<sequence>MEKFNHDLHHLFSQLGMDNSKEFIEDYLQHHSLDDSQTLADAPFLKPSQQAFIKESQNEDADWCEVIDQFDALLRK</sequence>
<dbReference type="RefSeq" id="WP_009600103.1">
    <property type="nucleotide sequence ID" value="NZ_AEIU01000046.1"/>
</dbReference>
<reference evidence="1 2" key="1">
    <citation type="journal article" date="2012" name="Int. J. Syst. Evol. Microbiol.">
        <title>Vibrio caribbeanicus sp. nov., isolated from the marine sponge Scleritoderma cyanea.</title>
        <authorList>
            <person name="Hoffmann M."/>
            <person name="Monday S.R."/>
            <person name="Allard M.W."/>
            <person name="Strain E.A."/>
            <person name="Whittaker P."/>
            <person name="Naum M."/>
            <person name="McCarthy P.J."/>
            <person name="Lopez J.V."/>
            <person name="Fischer M."/>
            <person name="Brown E.W."/>
        </authorList>
    </citation>
    <scope>NUCLEOTIDE SEQUENCE [LARGE SCALE GENOMIC DNA]</scope>
    <source>
        <strain evidence="1 2">ATCC BAA-2122</strain>
    </source>
</reference>
<dbReference type="InterPro" id="IPR021250">
    <property type="entry name" value="DUF2789"/>
</dbReference>
<dbReference type="STRING" id="796620.VIBC2010_00974"/>
<proteinExistence type="predicted"/>
<dbReference type="InterPro" id="IPR038086">
    <property type="entry name" value="DUF2789_sf"/>
</dbReference>
<dbReference type="EMBL" id="AEIU01000046">
    <property type="protein sequence ID" value="EFP97824.1"/>
    <property type="molecule type" value="Genomic_DNA"/>
</dbReference>
<protein>
    <recommendedName>
        <fullName evidence="3">DUF2789 domain-containing protein</fullName>
    </recommendedName>
</protein>
<organism evidence="1 2">
    <name type="scientific">Vibrio caribbeanicus ATCC BAA-2122</name>
    <dbReference type="NCBI Taxonomy" id="796620"/>
    <lineage>
        <taxon>Bacteria</taxon>
        <taxon>Pseudomonadati</taxon>
        <taxon>Pseudomonadota</taxon>
        <taxon>Gammaproteobacteria</taxon>
        <taxon>Vibrionales</taxon>
        <taxon>Vibrionaceae</taxon>
        <taxon>Vibrio</taxon>
    </lineage>
</organism>